<reference evidence="13 14" key="2">
    <citation type="submission" date="2018-11" db="EMBL/GenBank/DDBJ databases">
        <authorList>
            <consortium name="Pathogen Informatics"/>
        </authorList>
    </citation>
    <scope>NUCLEOTIDE SEQUENCE [LARGE SCALE GENOMIC DNA]</scope>
</reference>
<dbReference type="Proteomes" id="UP000271162">
    <property type="component" value="Unassembled WGS sequence"/>
</dbReference>
<dbReference type="FunFam" id="3.30.70.340:FF:000002">
    <property type="entry name" value="Carboxypeptidase A"/>
    <property type="match status" value="1"/>
</dbReference>
<proteinExistence type="inferred from homology"/>
<dbReference type="Gene3D" id="3.30.70.340">
    <property type="entry name" value="Metallocarboxypeptidase-like"/>
    <property type="match status" value="1"/>
</dbReference>
<dbReference type="SUPFAM" id="SSF54897">
    <property type="entry name" value="Protease propeptides/inhibitors"/>
    <property type="match status" value="1"/>
</dbReference>
<evidence type="ECO:0000259" key="12">
    <source>
        <dbReference type="Pfam" id="PF02244"/>
    </source>
</evidence>
<keyword evidence="4" id="KW-0645">Protease</keyword>
<dbReference type="STRING" id="27835.A0A0N4XMI2"/>
<dbReference type="Pfam" id="PF02244">
    <property type="entry name" value="Propep_M14"/>
    <property type="match status" value="1"/>
</dbReference>
<name>A0A0N4XMI2_NIPBR</name>
<dbReference type="AlphaFoldDB" id="A0A0N4XMI2"/>
<dbReference type="PANTHER" id="PTHR11705">
    <property type="entry name" value="PROTEASE FAMILY M14 CARBOXYPEPTIDASE A,B"/>
    <property type="match status" value="1"/>
</dbReference>
<dbReference type="OMA" id="SHEIPYS"/>
<keyword evidence="14" id="KW-1185">Reference proteome</keyword>
<evidence type="ECO:0000256" key="6">
    <source>
        <dbReference type="ARBA" id="ARBA00022729"/>
    </source>
</evidence>
<keyword evidence="8" id="KW-0862">Zinc</keyword>
<dbReference type="WBParaSite" id="NBR_0000373401-mRNA-1">
    <property type="protein sequence ID" value="NBR_0000373401-mRNA-1"/>
    <property type="gene ID" value="NBR_0000373401"/>
</dbReference>
<dbReference type="PANTHER" id="PTHR11705:SF133">
    <property type="entry name" value="PEPTIDASE M14 CARBOXYPEPTIDASE A DOMAIN-CONTAINING PROTEIN"/>
    <property type="match status" value="1"/>
</dbReference>
<accession>A0A0N4XMI2</accession>
<evidence type="ECO:0000313" key="15">
    <source>
        <dbReference type="WBParaSite" id="NBR_0000373401-mRNA-1"/>
    </source>
</evidence>
<comment type="cofactor">
    <cofactor evidence="1">
        <name>Zn(2+)</name>
        <dbReference type="ChEBI" id="CHEBI:29105"/>
    </cofactor>
</comment>
<evidence type="ECO:0000256" key="11">
    <source>
        <dbReference type="ARBA" id="ARBA00069039"/>
    </source>
</evidence>
<keyword evidence="7" id="KW-0378">Hydrolase</keyword>
<organism evidence="15">
    <name type="scientific">Nippostrongylus brasiliensis</name>
    <name type="common">Rat hookworm</name>
    <dbReference type="NCBI Taxonomy" id="27835"/>
    <lineage>
        <taxon>Eukaryota</taxon>
        <taxon>Metazoa</taxon>
        <taxon>Ecdysozoa</taxon>
        <taxon>Nematoda</taxon>
        <taxon>Chromadorea</taxon>
        <taxon>Rhabditida</taxon>
        <taxon>Rhabditina</taxon>
        <taxon>Rhabditomorpha</taxon>
        <taxon>Strongyloidea</taxon>
        <taxon>Heligmosomidae</taxon>
        <taxon>Nippostrongylus</taxon>
    </lineage>
</organism>
<evidence type="ECO:0000256" key="2">
    <source>
        <dbReference type="ARBA" id="ARBA00005988"/>
    </source>
</evidence>
<evidence type="ECO:0000256" key="7">
    <source>
        <dbReference type="ARBA" id="ARBA00022801"/>
    </source>
</evidence>
<sequence length="159" mass="18387">MVVLPLNYKLIRIYPDSDETLRYLNTLYDGSSPYELDFWQPPTHVGAIVDVTVAPSDAPIFVKDLESKKLNYVVVVNDLQQAIEGEKSSPGFYHPEADGYSYNKYNSLEDIHKELLRLRKEKPEMISLIDIGESHENRTLLVAKVRKCRQFNHRSIDNF</sequence>
<evidence type="ECO:0000313" key="14">
    <source>
        <dbReference type="Proteomes" id="UP000271162"/>
    </source>
</evidence>
<evidence type="ECO:0000256" key="3">
    <source>
        <dbReference type="ARBA" id="ARBA00022645"/>
    </source>
</evidence>
<evidence type="ECO:0000256" key="1">
    <source>
        <dbReference type="ARBA" id="ARBA00001947"/>
    </source>
</evidence>
<keyword evidence="3" id="KW-0121">Carboxypeptidase</keyword>
<keyword evidence="6" id="KW-0732">Signal</keyword>
<protein>
    <recommendedName>
        <fullName evidence="11">Zinc carboxypeptidase A 1</fullName>
    </recommendedName>
</protein>
<evidence type="ECO:0000313" key="13">
    <source>
        <dbReference type="EMBL" id="VDL67323.1"/>
    </source>
</evidence>
<keyword evidence="9" id="KW-0482">Metalloprotease</keyword>
<dbReference type="SUPFAM" id="SSF53187">
    <property type="entry name" value="Zn-dependent exopeptidases"/>
    <property type="match status" value="1"/>
</dbReference>
<dbReference type="GO" id="GO:0004181">
    <property type="term" value="F:metallocarboxypeptidase activity"/>
    <property type="evidence" value="ECO:0007669"/>
    <property type="project" value="TreeGrafter"/>
</dbReference>
<comment type="similarity">
    <text evidence="2">Belongs to the peptidase M14 family.</text>
</comment>
<feature type="domain" description="Carboxypeptidase activation peptide" evidence="12">
    <location>
        <begin position="11"/>
        <end position="86"/>
    </location>
</feature>
<keyword evidence="5" id="KW-0479">Metal-binding</keyword>
<dbReference type="EMBL" id="UYSL01005967">
    <property type="protein sequence ID" value="VDL67323.1"/>
    <property type="molecule type" value="Genomic_DNA"/>
</dbReference>
<evidence type="ECO:0000256" key="10">
    <source>
        <dbReference type="ARBA" id="ARBA00023157"/>
    </source>
</evidence>
<dbReference type="GO" id="GO:0046872">
    <property type="term" value="F:metal ion binding"/>
    <property type="evidence" value="ECO:0007669"/>
    <property type="project" value="UniProtKB-KW"/>
</dbReference>
<evidence type="ECO:0000256" key="5">
    <source>
        <dbReference type="ARBA" id="ARBA00022723"/>
    </source>
</evidence>
<dbReference type="InterPro" id="IPR003146">
    <property type="entry name" value="M14A_act_pep"/>
</dbReference>
<dbReference type="Gene3D" id="3.40.630.10">
    <property type="entry name" value="Zn peptidases"/>
    <property type="match status" value="1"/>
</dbReference>
<dbReference type="GO" id="GO:0006508">
    <property type="term" value="P:proteolysis"/>
    <property type="evidence" value="ECO:0007669"/>
    <property type="project" value="UniProtKB-KW"/>
</dbReference>
<keyword evidence="10" id="KW-1015">Disulfide bond</keyword>
<reference evidence="15" key="1">
    <citation type="submission" date="2017-02" db="UniProtKB">
        <authorList>
            <consortium name="WormBaseParasite"/>
        </authorList>
    </citation>
    <scope>IDENTIFICATION</scope>
</reference>
<evidence type="ECO:0000256" key="4">
    <source>
        <dbReference type="ARBA" id="ARBA00022670"/>
    </source>
</evidence>
<evidence type="ECO:0000256" key="8">
    <source>
        <dbReference type="ARBA" id="ARBA00022833"/>
    </source>
</evidence>
<gene>
    <name evidence="13" type="ORF">NBR_LOCUS3734</name>
</gene>
<dbReference type="InterPro" id="IPR036990">
    <property type="entry name" value="M14A-like_propep"/>
</dbReference>
<evidence type="ECO:0000256" key="9">
    <source>
        <dbReference type="ARBA" id="ARBA00023049"/>
    </source>
</evidence>
<dbReference type="GO" id="GO:0005615">
    <property type="term" value="C:extracellular space"/>
    <property type="evidence" value="ECO:0007669"/>
    <property type="project" value="TreeGrafter"/>
</dbReference>